<proteinExistence type="predicted"/>
<dbReference type="WBParaSite" id="maker-uti_cns_0001405-snap-gene-0.12-mRNA-1">
    <property type="protein sequence ID" value="maker-uti_cns_0001405-snap-gene-0.12-mRNA-1"/>
    <property type="gene ID" value="maker-uti_cns_0001405-snap-gene-0.12"/>
</dbReference>
<name>A0A1I8GBP7_9PLAT</name>
<organism evidence="2 3">
    <name type="scientific">Macrostomum lignano</name>
    <dbReference type="NCBI Taxonomy" id="282301"/>
    <lineage>
        <taxon>Eukaryota</taxon>
        <taxon>Metazoa</taxon>
        <taxon>Spiralia</taxon>
        <taxon>Lophotrochozoa</taxon>
        <taxon>Platyhelminthes</taxon>
        <taxon>Rhabditophora</taxon>
        <taxon>Macrostomorpha</taxon>
        <taxon>Macrostomida</taxon>
        <taxon>Macrostomidae</taxon>
        <taxon>Macrostomum</taxon>
    </lineage>
</organism>
<dbReference type="AlphaFoldDB" id="A0A1I8GBP7"/>
<protein>
    <submittedName>
        <fullName evidence="3">Uncharacterized protein</fullName>
    </submittedName>
</protein>
<feature type="compositionally biased region" description="Polar residues" evidence="1">
    <location>
        <begin position="8"/>
        <end position="24"/>
    </location>
</feature>
<accession>A0A1I8GBP7</accession>
<evidence type="ECO:0000313" key="2">
    <source>
        <dbReference type="Proteomes" id="UP000095280"/>
    </source>
</evidence>
<feature type="region of interest" description="Disordered" evidence="1">
    <location>
        <begin position="1"/>
        <end position="24"/>
    </location>
</feature>
<sequence>MAIGSVAASATLSSKPNRTPQTRACASWPTGTACSWWTMDHFSICKF</sequence>
<reference evidence="3" key="1">
    <citation type="submission" date="2016-11" db="UniProtKB">
        <authorList>
            <consortium name="WormBaseParasite"/>
        </authorList>
    </citation>
    <scope>IDENTIFICATION</scope>
</reference>
<evidence type="ECO:0000313" key="3">
    <source>
        <dbReference type="WBParaSite" id="maker-uti_cns_0001405-snap-gene-0.12-mRNA-1"/>
    </source>
</evidence>
<evidence type="ECO:0000256" key="1">
    <source>
        <dbReference type="SAM" id="MobiDB-lite"/>
    </source>
</evidence>
<dbReference type="Proteomes" id="UP000095280">
    <property type="component" value="Unplaced"/>
</dbReference>
<keyword evidence="2" id="KW-1185">Reference proteome</keyword>